<organism evidence="3 4">
    <name type="scientific">Sphingomonas xinjiangensis</name>
    <dbReference type="NCBI Taxonomy" id="643568"/>
    <lineage>
        <taxon>Bacteria</taxon>
        <taxon>Pseudomonadati</taxon>
        <taxon>Pseudomonadota</taxon>
        <taxon>Alphaproteobacteria</taxon>
        <taxon>Sphingomonadales</taxon>
        <taxon>Sphingomonadaceae</taxon>
        <taxon>Sphingomonas</taxon>
    </lineage>
</organism>
<evidence type="ECO:0000256" key="1">
    <source>
        <dbReference type="SAM" id="Coils"/>
    </source>
</evidence>
<reference evidence="3 4" key="1">
    <citation type="submission" date="2020-08" db="EMBL/GenBank/DDBJ databases">
        <title>Genomic Encyclopedia of Type Strains, Phase IV (KMG-IV): sequencing the most valuable type-strain genomes for metagenomic binning, comparative biology and taxonomic classification.</title>
        <authorList>
            <person name="Goeker M."/>
        </authorList>
    </citation>
    <scope>NUCLEOTIDE SEQUENCE [LARGE SCALE GENOMIC DNA]</scope>
    <source>
        <strain evidence="3 4">DSM 26736</strain>
    </source>
</reference>
<dbReference type="RefSeq" id="WP_184084785.1">
    <property type="nucleotide sequence ID" value="NZ_JACIJF010000002.1"/>
</dbReference>
<keyword evidence="2" id="KW-1133">Transmembrane helix</keyword>
<dbReference type="Proteomes" id="UP000527143">
    <property type="component" value="Unassembled WGS sequence"/>
</dbReference>
<keyword evidence="2" id="KW-0812">Transmembrane</keyword>
<dbReference type="AlphaFoldDB" id="A0A840YKS5"/>
<evidence type="ECO:0000313" key="3">
    <source>
        <dbReference type="EMBL" id="MBB5709690.1"/>
    </source>
</evidence>
<evidence type="ECO:0000313" key="4">
    <source>
        <dbReference type="Proteomes" id="UP000527143"/>
    </source>
</evidence>
<name>A0A840YKS5_9SPHN</name>
<comment type="caution">
    <text evidence="3">The sequence shown here is derived from an EMBL/GenBank/DDBJ whole genome shotgun (WGS) entry which is preliminary data.</text>
</comment>
<keyword evidence="1" id="KW-0175">Coiled coil</keyword>
<feature type="transmembrane region" description="Helical" evidence="2">
    <location>
        <begin position="6"/>
        <end position="23"/>
    </location>
</feature>
<accession>A0A840YKS5</accession>
<evidence type="ECO:0000256" key="2">
    <source>
        <dbReference type="SAM" id="Phobius"/>
    </source>
</evidence>
<feature type="coiled-coil region" evidence="1">
    <location>
        <begin position="23"/>
        <end position="50"/>
    </location>
</feature>
<keyword evidence="2" id="KW-0472">Membrane</keyword>
<gene>
    <name evidence="3" type="ORF">FHT02_000912</name>
</gene>
<proteinExistence type="predicted"/>
<dbReference type="EMBL" id="JACIJF010000002">
    <property type="protein sequence ID" value="MBB5709690.1"/>
    <property type="molecule type" value="Genomic_DNA"/>
</dbReference>
<protein>
    <submittedName>
        <fullName evidence="3">Uncharacterized protein</fullName>
    </submittedName>
</protein>
<sequence>MELLYTATVIATVTITITLFIALHRQTRRADRAEAALARVEAEIARTTLNPMLVAAGEA</sequence>
<keyword evidence="4" id="KW-1185">Reference proteome</keyword>